<keyword evidence="11" id="KW-0489">Methyltransferase</keyword>
<feature type="binding site" evidence="7 9">
    <location>
        <position position="118"/>
    </location>
    <ligand>
        <name>3-methyl-2-oxobutanoate</name>
        <dbReference type="ChEBI" id="CHEBI:11851"/>
    </ligand>
</feature>
<dbReference type="NCBIfam" id="TIGR00222">
    <property type="entry name" value="panB"/>
    <property type="match status" value="1"/>
</dbReference>
<evidence type="ECO:0000256" key="5">
    <source>
        <dbReference type="ARBA" id="ARBA00022679"/>
    </source>
</evidence>
<dbReference type="GO" id="GO:0015940">
    <property type="term" value="P:pantothenate biosynthetic process"/>
    <property type="evidence" value="ECO:0007669"/>
    <property type="project" value="UniProtKB-UniRule"/>
</dbReference>
<evidence type="ECO:0000256" key="8">
    <source>
        <dbReference type="PIRSR" id="PIRSR000388-1"/>
    </source>
</evidence>
<dbReference type="GO" id="GO:0032259">
    <property type="term" value="P:methylation"/>
    <property type="evidence" value="ECO:0007669"/>
    <property type="project" value="UniProtKB-KW"/>
</dbReference>
<feature type="binding site" evidence="7 9">
    <location>
        <position position="88"/>
    </location>
    <ligand>
        <name>3-methyl-2-oxobutanoate</name>
        <dbReference type="ChEBI" id="CHEBI:11851"/>
    </ligand>
</feature>
<keyword evidence="12" id="KW-1185">Reference proteome</keyword>
<dbReference type="GO" id="GO:0003864">
    <property type="term" value="F:3-methyl-2-oxobutanoate hydroxymethyltransferase activity"/>
    <property type="evidence" value="ECO:0007669"/>
    <property type="project" value="UniProtKB-UniRule"/>
</dbReference>
<dbReference type="GO" id="GO:0008168">
    <property type="term" value="F:methyltransferase activity"/>
    <property type="evidence" value="ECO:0007669"/>
    <property type="project" value="UniProtKB-KW"/>
</dbReference>
<evidence type="ECO:0000313" key="12">
    <source>
        <dbReference type="Proteomes" id="UP000192656"/>
    </source>
</evidence>
<evidence type="ECO:0000256" key="4">
    <source>
        <dbReference type="ARBA" id="ARBA00022655"/>
    </source>
</evidence>
<proteinExistence type="inferred from homology"/>
<dbReference type="EC" id="2.1.2.11" evidence="7"/>
<name>A0A1W1Z6C1_9HYPH</name>
<evidence type="ECO:0000313" key="11">
    <source>
        <dbReference type="EMBL" id="SMC43478.1"/>
    </source>
</evidence>
<dbReference type="InterPro" id="IPR015813">
    <property type="entry name" value="Pyrv/PenolPyrv_kinase-like_dom"/>
</dbReference>
<feature type="binding site" evidence="7 10">
    <location>
        <position position="49"/>
    </location>
    <ligand>
        <name>Mg(2+)</name>
        <dbReference type="ChEBI" id="CHEBI:18420"/>
    </ligand>
</feature>
<feature type="binding site" evidence="7 10">
    <location>
        <position position="88"/>
    </location>
    <ligand>
        <name>Mg(2+)</name>
        <dbReference type="ChEBI" id="CHEBI:18420"/>
    </ligand>
</feature>
<dbReference type="CDD" id="cd06557">
    <property type="entry name" value="KPHMT-like"/>
    <property type="match status" value="1"/>
</dbReference>
<feature type="binding site" evidence="7 10">
    <location>
        <position position="120"/>
    </location>
    <ligand>
        <name>Mg(2+)</name>
        <dbReference type="ChEBI" id="CHEBI:18420"/>
    </ligand>
</feature>
<keyword evidence="4 7" id="KW-0566">Pantothenate biosynthesis</keyword>
<evidence type="ECO:0000256" key="2">
    <source>
        <dbReference type="ARBA" id="ARBA00008676"/>
    </source>
</evidence>
<dbReference type="PANTHER" id="PTHR20881:SF0">
    <property type="entry name" value="3-METHYL-2-OXOBUTANOATE HYDROXYMETHYLTRANSFERASE"/>
    <property type="match status" value="1"/>
</dbReference>
<evidence type="ECO:0000256" key="10">
    <source>
        <dbReference type="PIRSR" id="PIRSR000388-3"/>
    </source>
</evidence>
<dbReference type="SUPFAM" id="SSF51621">
    <property type="entry name" value="Phosphoenolpyruvate/pyruvate domain"/>
    <property type="match status" value="1"/>
</dbReference>
<dbReference type="AlphaFoldDB" id="A0A1W1Z6C1"/>
<dbReference type="RefSeq" id="WP_084408624.1">
    <property type="nucleotide sequence ID" value="NZ_FWXR01000002.1"/>
</dbReference>
<dbReference type="InterPro" id="IPR040442">
    <property type="entry name" value="Pyrv_kinase-like_dom_sf"/>
</dbReference>
<evidence type="ECO:0000256" key="6">
    <source>
        <dbReference type="ARBA" id="ARBA00056497"/>
    </source>
</evidence>
<accession>A0A1W1Z6C1</accession>
<dbReference type="FunFam" id="3.20.20.60:FF:000003">
    <property type="entry name" value="3-methyl-2-oxobutanoate hydroxymethyltransferase"/>
    <property type="match status" value="1"/>
</dbReference>
<dbReference type="UniPathway" id="UPA00028">
    <property type="reaction ID" value="UER00003"/>
</dbReference>
<comment type="similarity">
    <text evidence="2 7">Belongs to the PanB family.</text>
</comment>
<sequence>MSTGAATKRRTAVDIRGRKGGEPIVSLTAYSAVMARLVEPHVDFLLVGDSLAMVEYGMDSTLAATPDMMIRHGAAVVSATSLPLVVIDLPFGSYEASPEQAFATASAVMAGTGAGAVKLEGGQAMAPTIRFLSDRGIPVMAHVGLTPQAVNALGGFRSQGHDEAARRRILEDGQAVAEAGAFAVVVEGVVEPLADEITAQIGVPTIGIGASVSCDGQILVLEDMLGLTPRVPRFVHTFGALAGAVDEAASAYASAVKERRFPGPGNVYKPRG</sequence>
<reference evidence="11 12" key="1">
    <citation type="submission" date="2017-04" db="EMBL/GenBank/DDBJ databases">
        <authorList>
            <person name="Afonso C.L."/>
            <person name="Miller P.J."/>
            <person name="Scott M.A."/>
            <person name="Spackman E."/>
            <person name="Goraichik I."/>
            <person name="Dimitrov K.M."/>
            <person name="Suarez D.L."/>
            <person name="Swayne D.E."/>
        </authorList>
    </citation>
    <scope>NUCLEOTIDE SEQUENCE [LARGE SCALE GENOMIC DNA]</scope>
    <source>
        <strain evidence="11 12">CGMCC 1.10972</strain>
    </source>
</reference>
<comment type="subcellular location">
    <subcellularLocation>
        <location evidence="7">Cytoplasm</location>
    </subcellularLocation>
</comment>
<keyword evidence="7 10" id="KW-0460">Magnesium</keyword>
<dbReference type="InterPro" id="IPR003700">
    <property type="entry name" value="Pantoate_hydroxy_MeTrfase"/>
</dbReference>
<dbReference type="Proteomes" id="UP000192656">
    <property type="component" value="Unassembled WGS sequence"/>
</dbReference>
<dbReference type="GO" id="GO:0005737">
    <property type="term" value="C:cytoplasm"/>
    <property type="evidence" value="ECO:0007669"/>
    <property type="project" value="UniProtKB-SubCell"/>
</dbReference>
<comment type="subunit">
    <text evidence="3 7">Homodecamer; pentamer of dimers.</text>
</comment>
<comment type="function">
    <text evidence="6 7">Catalyzes the reversible reaction in which hydroxymethyl group from 5,10-methylenetetrahydrofolate is transferred onto alpha-ketoisovalerate to form ketopantoate.</text>
</comment>
<feature type="binding site" evidence="7 9">
    <location>
        <begin position="49"/>
        <end position="50"/>
    </location>
    <ligand>
        <name>3-methyl-2-oxobutanoate</name>
        <dbReference type="ChEBI" id="CHEBI:11851"/>
    </ligand>
</feature>
<evidence type="ECO:0000256" key="9">
    <source>
        <dbReference type="PIRSR" id="PIRSR000388-2"/>
    </source>
</evidence>
<keyword evidence="5 7" id="KW-0808">Transferase</keyword>
<comment type="cofactor">
    <cofactor evidence="7 10">
        <name>Mg(2+)</name>
        <dbReference type="ChEBI" id="CHEBI:18420"/>
    </cofactor>
    <text evidence="7 10">Binds 1 Mg(2+) ion per subunit.</text>
</comment>
<protein>
    <recommendedName>
        <fullName evidence="7">3-methyl-2-oxobutanoate hydroxymethyltransferase</fullName>
        <ecNumber evidence="7">2.1.2.11</ecNumber>
    </recommendedName>
    <alternativeName>
        <fullName evidence="7">Ketopantoate hydroxymethyltransferase</fullName>
        <shortName evidence="7">KPHMT</shortName>
    </alternativeName>
</protein>
<dbReference type="Pfam" id="PF02548">
    <property type="entry name" value="Pantoate_transf"/>
    <property type="match status" value="1"/>
</dbReference>
<dbReference type="PIRSF" id="PIRSF000388">
    <property type="entry name" value="Pantoate_hydroxy_MeTrfase"/>
    <property type="match status" value="1"/>
</dbReference>
<gene>
    <name evidence="7" type="primary">panB</name>
    <name evidence="11" type="ORF">SAMN06297251_102168</name>
</gene>
<keyword evidence="7 10" id="KW-0479">Metal-binding</keyword>
<dbReference type="HAMAP" id="MF_00156">
    <property type="entry name" value="PanB"/>
    <property type="match status" value="1"/>
</dbReference>
<dbReference type="GO" id="GO:0000287">
    <property type="term" value="F:magnesium ion binding"/>
    <property type="evidence" value="ECO:0007669"/>
    <property type="project" value="TreeGrafter"/>
</dbReference>
<evidence type="ECO:0000256" key="7">
    <source>
        <dbReference type="HAMAP-Rule" id="MF_00156"/>
    </source>
</evidence>
<organism evidence="11 12">
    <name type="scientific">Fulvimarina manganoxydans</name>
    <dbReference type="NCBI Taxonomy" id="937218"/>
    <lineage>
        <taxon>Bacteria</taxon>
        <taxon>Pseudomonadati</taxon>
        <taxon>Pseudomonadota</taxon>
        <taxon>Alphaproteobacteria</taxon>
        <taxon>Hyphomicrobiales</taxon>
        <taxon>Aurantimonadaceae</taxon>
        <taxon>Fulvimarina</taxon>
    </lineage>
</organism>
<keyword evidence="7" id="KW-0963">Cytoplasm</keyword>
<dbReference type="OrthoDB" id="9781789at2"/>
<dbReference type="NCBIfam" id="NF001452">
    <property type="entry name" value="PRK00311.1"/>
    <property type="match status" value="1"/>
</dbReference>
<comment type="pathway">
    <text evidence="1 7">Cofactor biosynthesis; (R)-pantothenate biosynthesis; (R)-pantoate from 3-methyl-2-oxobutanoate: step 1/2.</text>
</comment>
<comment type="catalytic activity">
    <reaction evidence="7">
        <text>(6R)-5,10-methylene-5,6,7,8-tetrahydrofolate + 3-methyl-2-oxobutanoate + H2O = 2-dehydropantoate + (6S)-5,6,7,8-tetrahydrofolate</text>
        <dbReference type="Rhea" id="RHEA:11824"/>
        <dbReference type="ChEBI" id="CHEBI:11561"/>
        <dbReference type="ChEBI" id="CHEBI:11851"/>
        <dbReference type="ChEBI" id="CHEBI:15377"/>
        <dbReference type="ChEBI" id="CHEBI:15636"/>
        <dbReference type="ChEBI" id="CHEBI:57453"/>
        <dbReference type="EC" id="2.1.2.11"/>
    </reaction>
</comment>
<evidence type="ECO:0000256" key="3">
    <source>
        <dbReference type="ARBA" id="ARBA00011424"/>
    </source>
</evidence>
<dbReference type="EMBL" id="FWXR01000002">
    <property type="protein sequence ID" value="SMC43478.1"/>
    <property type="molecule type" value="Genomic_DNA"/>
</dbReference>
<feature type="active site" description="Proton acceptor" evidence="7 8">
    <location>
        <position position="187"/>
    </location>
</feature>
<dbReference type="Gene3D" id="3.20.20.60">
    <property type="entry name" value="Phosphoenolpyruvate-binding domains"/>
    <property type="match status" value="1"/>
</dbReference>
<evidence type="ECO:0000256" key="1">
    <source>
        <dbReference type="ARBA" id="ARBA00005033"/>
    </source>
</evidence>
<dbReference type="STRING" id="937218.SAMN06297251_102168"/>
<dbReference type="PANTHER" id="PTHR20881">
    <property type="entry name" value="3-METHYL-2-OXOBUTANOATE HYDROXYMETHYLTRANSFERASE"/>
    <property type="match status" value="1"/>
</dbReference>